<dbReference type="InterPro" id="IPR000456">
    <property type="entry name" value="Ribosomal_bL17"/>
</dbReference>
<organism evidence="5 6">
    <name type="scientific">Acetivibrio thermocellus AD2</name>
    <dbReference type="NCBI Taxonomy" id="1138384"/>
    <lineage>
        <taxon>Bacteria</taxon>
        <taxon>Bacillati</taxon>
        <taxon>Bacillota</taxon>
        <taxon>Clostridia</taxon>
        <taxon>Eubacteriales</taxon>
        <taxon>Oscillospiraceae</taxon>
        <taxon>Acetivibrio</taxon>
    </lineage>
</organism>
<dbReference type="SUPFAM" id="SSF64263">
    <property type="entry name" value="Prokaryotic ribosomal protein L17"/>
    <property type="match status" value="1"/>
</dbReference>
<comment type="subunit">
    <text evidence="4">Part of the 50S ribosomal subunit. Contacts protein L32.</text>
</comment>
<dbReference type="InterPro" id="IPR036373">
    <property type="entry name" value="Ribosomal_bL17_sf"/>
</dbReference>
<dbReference type="PANTHER" id="PTHR14413:SF16">
    <property type="entry name" value="LARGE RIBOSOMAL SUBUNIT PROTEIN BL17M"/>
    <property type="match status" value="1"/>
</dbReference>
<gene>
    <name evidence="4" type="primary">rplQ</name>
    <name evidence="5" type="ORF">M972_11493</name>
</gene>
<evidence type="ECO:0000256" key="2">
    <source>
        <dbReference type="ARBA" id="ARBA00022980"/>
    </source>
</evidence>
<sequence>MPAQRKLGRPTDQRKAVLKSLVTALFQNGKIETTEAKAKEVKNIAEKLIAIAVKECDNFTSKQVKVSAAKLDSKGNKITNTKKSKNGNEYLVVEREIKTDMQRVDNPSRLHARRKVMSWLYRVKDSEGNTINLANKLFDEIAPKYKDVQGGYTRMYRIGPRKGDAAEMVILQLV</sequence>
<dbReference type="HAMAP" id="MF_01368">
    <property type="entry name" value="Ribosomal_bL17"/>
    <property type="match status" value="1"/>
</dbReference>
<dbReference type="Gene3D" id="3.90.1030.10">
    <property type="entry name" value="Ribosomal protein L17"/>
    <property type="match status" value="1"/>
</dbReference>
<dbReference type="AlphaFoldDB" id="A0AB36TD35"/>
<dbReference type="GO" id="GO:0022625">
    <property type="term" value="C:cytosolic large ribosomal subunit"/>
    <property type="evidence" value="ECO:0007669"/>
    <property type="project" value="TreeGrafter"/>
</dbReference>
<evidence type="ECO:0000256" key="3">
    <source>
        <dbReference type="ARBA" id="ARBA00023274"/>
    </source>
</evidence>
<keyword evidence="2 4" id="KW-0689">Ribosomal protein</keyword>
<dbReference type="GO" id="GO:0006412">
    <property type="term" value="P:translation"/>
    <property type="evidence" value="ECO:0007669"/>
    <property type="project" value="UniProtKB-UniRule"/>
</dbReference>
<comment type="caution">
    <text evidence="5">The sequence shown here is derived from an EMBL/GenBank/DDBJ whole genome shotgun (WGS) entry which is preliminary data.</text>
</comment>
<dbReference type="GO" id="GO:0003735">
    <property type="term" value="F:structural constituent of ribosome"/>
    <property type="evidence" value="ECO:0007669"/>
    <property type="project" value="InterPro"/>
</dbReference>
<dbReference type="EMBL" id="PDBW01000001">
    <property type="protein sequence ID" value="PFH01749.1"/>
    <property type="molecule type" value="Genomic_DNA"/>
</dbReference>
<dbReference type="PANTHER" id="PTHR14413">
    <property type="entry name" value="RIBOSOMAL PROTEIN L17"/>
    <property type="match status" value="1"/>
</dbReference>
<dbReference type="RefSeq" id="WP_003514681.1">
    <property type="nucleotide sequence ID" value="NZ_CP013828.1"/>
</dbReference>
<keyword evidence="3 4" id="KW-0687">Ribonucleoprotein</keyword>
<evidence type="ECO:0000313" key="6">
    <source>
        <dbReference type="Proteomes" id="UP000223596"/>
    </source>
</evidence>
<accession>A0AB36TD35</accession>
<name>A0AB36TD35_ACETH</name>
<evidence type="ECO:0000313" key="5">
    <source>
        <dbReference type="EMBL" id="PFH01749.1"/>
    </source>
</evidence>
<comment type="similarity">
    <text evidence="1 4">Belongs to the bacterial ribosomal protein bL17 family.</text>
</comment>
<evidence type="ECO:0000256" key="1">
    <source>
        <dbReference type="ARBA" id="ARBA00008777"/>
    </source>
</evidence>
<protein>
    <recommendedName>
        <fullName evidence="4">Large ribosomal subunit protein bL17</fullName>
    </recommendedName>
</protein>
<dbReference type="Pfam" id="PF01196">
    <property type="entry name" value="Ribosomal_L17"/>
    <property type="match status" value="1"/>
</dbReference>
<proteinExistence type="inferred from homology"/>
<dbReference type="Proteomes" id="UP000223596">
    <property type="component" value="Unassembled WGS sequence"/>
</dbReference>
<reference evidence="5 6" key="1">
    <citation type="submission" date="2017-09" db="EMBL/GenBank/DDBJ databases">
        <title>Evaluation of Pacific Biosciences Sequencing Technology to Finishing C. thermocellum Genome Sequences.</title>
        <authorList>
            <person name="Brown S."/>
        </authorList>
    </citation>
    <scope>NUCLEOTIDE SEQUENCE [LARGE SCALE GENOMIC DNA]</scope>
    <source>
        <strain evidence="5 6">AD2</strain>
    </source>
</reference>
<evidence type="ECO:0000256" key="4">
    <source>
        <dbReference type="HAMAP-Rule" id="MF_01368"/>
    </source>
</evidence>